<dbReference type="InterPro" id="IPR000600">
    <property type="entry name" value="ROK"/>
</dbReference>
<accession>A0ABT4J607</accession>
<evidence type="ECO:0000313" key="3">
    <source>
        <dbReference type="Proteomes" id="UP001149822"/>
    </source>
</evidence>
<comment type="caution">
    <text evidence="2">The sequence shown here is derived from an EMBL/GenBank/DDBJ whole genome shotgun (WGS) entry which is preliminary data.</text>
</comment>
<dbReference type="Gene3D" id="3.30.420.40">
    <property type="match status" value="2"/>
</dbReference>
<dbReference type="Pfam" id="PF00480">
    <property type="entry name" value="ROK"/>
    <property type="match status" value="1"/>
</dbReference>
<evidence type="ECO:0000313" key="2">
    <source>
        <dbReference type="EMBL" id="MCZ0962553.1"/>
    </source>
</evidence>
<gene>
    <name evidence="2" type="ORF">OU682_13080</name>
</gene>
<proteinExistence type="inferred from homology"/>
<dbReference type="PANTHER" id="PTHR18964">
    <property type="entry name" value="ROK (REPRESSOR, ORF, KINASE) FAMILY"/>
    <property type="match status" value="1"/>
</dbReference>
<name>A0ABT4J607_9RHOB</name>
<dbReference type="RefSeq" id="WP_268942590.1">
    <property type="nucleotide sequence ID" value="NZ_JAPTYD010000018.1"/>
</dbReference>
<organism evidence="2 3">
    <name type="scientific">Paracoccus benzoatiresistens</name>
    <dbReference type="NCBI Taxonomy" id="2997341"/>
    <lineage>
        <taxon>Bacteria</taxon>
        <taxon>Pseudomonadati</taxon>
        <taxon>Pseudomonadota</taxon>
        <taxon>Alphaproteobacteria</taxon>
        <taxon>Rhodobacterales</taxon>
        <taxon>Paracoccaceae</taxon>
        <taxon>Paracoccus</taxon>
    </lineage>
</organism>
<dbReference type="SUPFAM" id="SSF53067">
    <property type="entry name" value="Actin-like ATPase domain"/>
    <property type="match status" value="1"/>
</dbReference>
<dbReference type="InterPro" id="IPR043129">
    <property type="entry name" value="ATPase_NBD"/>
</dbReference>
<sequence>MTVPLPNLLDPPAHGPLLSALVTQLRARIWIGSGELASLGWLDSSGAFAAGAGCLFACDIGGTKVHSAVADMNGAILGEARADTPTEGGGAVLDLVAAHFEHLTADRGAVVRAAGIGLPGAVHPTTGKLERAPNLAGLAGRDMRAVFSDRLGLPVAVENDVNMAALGEAWLGHGASLRDTSGGLAFIALGTGIGMGLAWGDRLLRGAHGAAGEIAALPIGADPRDPRTHHCGALESLVSGTALLADYRSLGGSNPGQSLREISRNAGQDMAYGQVMRRLSERTAQAVLAVDAILNPAIVVFGGGIGSQPSLLAGILDNLASIMPMDMPVPDCRHSILGNRAGVLGGIRAARLRYADSLIGDHQASEIAQALR</sequence>
<dbReference type="PANTHER" id="PTHR18964:SF149">
    <property type="entry name" value="BIFUNCTIONAL UDP-N-ACETYLGLUCOSAMINE 2-EPIMERASE_N-ACETYLMANNOSAMINE KINASE"/>
    <property type="match status" value="1"/>
</dbReference>
<dbReference type="Proteomes" id="UP001149822">
    <property type="component" value="Unassembled WGS sequence"/>
</dbReference>
<protein>
    <submittedName>
        <fullName evidence="2">ROK family protein</fullName>
    </submittedName>
</protein>
<keyword evidence="3" id="KW-1185">Reference proteome</keyword>
<dbReference type="EMBL" id="JAPTYD010000018">
    <property type="protein sequence ID" value="MCZ0962553.1"/>
    <property type="molecule type" value="Genomic_DNA"/>
</dbReference>
<reference evidence="2" key="1">
    <citation type="submission" date="2022-12" db="EMBL/GenBank/DDBJ databases">
        <title>Paracoccus sp. EF6 isolated from a lake water.</title>
        <authorList>
            <person name="Liu H."/>
        </authorList>
    </citation>
    <scope>NUCLEOTIDE SEQUENCE</scope>
    <source>
        <strain evidence="2">EF6</strain>
    </source>
</reference>
<comment type="similarity">
    <text evidence="1">Belongs to the ROK (NagC/XylR) family.</text>
</comment>
<evidence type="ECO:0000256" key="1">
    <source>
        <dbReference type="ARBA" id="ARBA00006479"/>
    </source>
</evidence>